<reference evidence="1 2" key="1">
    <citation type="submission" date="2020-12" db="EMBL/GenBank/DDBJ databases">
        <title>FDA dAtabase for Regulatory Grade micrObial Sequences (FDA-ARGOS): Supporting development and validation of Infectious Disease Dx tests.</title>
        <authorList>
            <person name="Nelson B."/>
            <person name="Plummer A."/>
            <person name="Tallon L."/>
            <person name="Sadzewicz L."/>
            <person name="Zhao X."/>
            <person name="Boylan J."/>
            <person name="Ott S."/>
            <person name="Bowen H."/>
            <person name="Vavikolanu K."/>
            <person name="Mehta A."/>
            <person name="Aluvathingal J."/>
            <person name="Nadendla S."/>
            <person name="Myers T."/>
            <person name="Yan Y."/>
            <person name="Sichtig H."/>
        </authorList>
    </citation>
    <scope>NUCLEOTIDE SEQUENCE [LARGE SCALE GENOMIC DNA]</scope>
    <source>
        <strain evidence="1 2">FDAARGOS_899</strain>
    </source>
</reference>
<dbReference type="EMBL" id="CP065686">
    <property type="protein sequence ID" value="QPS45117.1"/>
    <property type="molecule type" value="Genomic_DNA"/>
</dbReference>
<sequence>MIAEYIATLGGLAAGLLFGYVWGHDTGYHDRIHDENSAILRDRIDRAEAEARS</sequence>
<dbReference type="KEGG" id="bhg:I6G56_08710"/>
<accession>A0A7T2WZF4</accession>
<protein>
    <submittedName>
        <fullName evidence="1">Uncharacterized protein</fullName>
    </submittedName>
</protein>
<dbReference type="RefSeq" id="WP_006026379.1">
    <property type="nucleotide sequence ID" value="NZ_CP013380.1"/>
</dbReference>
<dbReference type="Proteomes" id="UP000594943">
    <property type="component" value="Chromosome 1"/>
</dbReference>
<name>A0A7T2WZF4_9BURK</name>
<dbReference type="AlphaFoldDB" id="A0A7T2WZF4"/>
<organism evidence="1 2">
    <name type="scientific">Burkholderia humptydooensis</name>
    <dbReference type="NCBI Taxonomy" id="430531"/>
    <lineage>
        <taxon>Bacteria</taxon>
        <taxon>Pseudomonadati</taxon>
        <taxon>Pseudomonadota</taxon>
        <taxon>Betaproteobacteria</taxon>
        <taxon>Burkholderiales</taxon>
        <taxon>Burkholderiaceae</taxon>
        <taxon>Burkholderia</taxon>
        <taxon>pseudomallei group</taxon>
    </lineage>
</organism>
<gene>
    <name evidence="1" type="ORF">I6G56_08710</name>
</gene>
<evidence type="ECO:0000313" key="2">
    <source>
        <dbReference type="Proteomes" id="UP000594943"/>
    </source>
</evidence>
<proteinExistence type="predicted"/>
<evidence type="ECO:0000313" key="1">
    <source>
        <dbReference type="EMBL" id="QPS45117.1"/>
    </source>
</evidence>